<dbReference type="Gene3D" id="3.30.420.10">
    <property type="entry name" value="Ribonuclease H-like superfamily/Ribonuclease H"/>
    <property type="match status" value="1"/>
</dbReference>
<gene>
    <name evidence="3" type="ORF">F2P81_021847</name>
</gene>
<dbReference type="EMBL" id="VEVO01000020">
    <property type="protein sequence ID" value="KAF0024966.1"/>
    <property type="molecule type" value="Genomic_DNA"/>
</dbReference>
<feature type="domain" description="Integrase catalytic" evidence="2">
    <location>
        <begin position="74"/>
        <end position="263"/>
    </location>
</feature>
<sequence>MKAQSVGILGLQQFPDRFQNRSLSEGCSCKNCVVGEGNGTDIFNRSLCECKVPACFKSAVIIPVPKKSNVSCLNGYRPVALTSIAMTGFEWLVYKQLPSTEMDSHQFAYRANRGNCCILTAMDYFTNWPDAYVLPYQEVETVVDALVEVRFSQFEAPEVFRTDQDRHFESRVFAAMCEKLGSHKTCTTPFHPQSDGLVERFKRPLAQQLAIVTAKHQQDWDTHIPLVLMVYRSAAQDSTSCSPALLMLGTELLTPAEMMVGKPPDASTDPPGPPGPPGVGP</sequence>
<reference evidence="3 4" key="1">
    <citation type="submission" date="2019-06" db="EMBL/GenBank/DDBJ databases">
        <title>Draft genomes of female and male turbot (Scophthalmus maximus).</title>
        <authorList>
            <person name="Xu H."/>
            <person name="Xu X.-W."/>
            <person name="Shao C."/>
            <person name="Chen S."/>
        </authorList>
    </citation>
    <scope>NUCLEOTIDE SEQUENCE [LARGE SCALE GENOMIC DNA]</scope>
    <source>
        <strain evidence="3">Ysfricsl-2016a</strain>
        <tissue evidence="3">Blood</tissue>
    </source>
</reference>
<evidence type="ECO:0000313" key="3">
    <source>
        <dbReference type="EMBL" id="KAF0024966.1"/>
    </source>
</evidence>
<dbReference type="SUPFAM" id="SSF53098">
    <property type="entry name" value="Ribonuclease H-like"/>
    <property type="match status" value="1"/>
</dbReference>
<dbReference type="PROSITE" id="PS50994">
    <property type="entry name" value="INTEGRASE"/>
    <property type="match status" value="1"/>
</dbReference>
<proteinExistence type="predicted"/>
<dbReference type="InterPro" id="IPR036397">
    <property type="entry name" value="RNaseH_sf"/>
</dbReference>
<comment type="caution">
    <text evidence="3">The sequence shown here is derived from an EMBL/GenBank/DDBJ whole genome shotgun (WGS) entry which is preliminary data.</text>
</comment>
<protein>
    <recommendedName>
        <fullName evidence="2">Integrase catalytic domain-containing protein</fullName>
    </recommendedName>
</protein>
<evidence type="ECO:0000259" key="2">
    <source>
        <dbReference type="PROSITE" id="PS50994"/>
    </source>
</evidence>
<dbReference type="GO" id="GO:0015074">
    <property type="term" value="P:DNA integration"/>
    <property type="evidence" value="ECO:0007669"/>
    <property type="project" value="InterPro"/>
</dbReference>
<dbReference type="Proteomes" id="UP000438429">
    <property type="component" value="Unassembled WGS sequence"/>
</dbReference>
<dbReference type="PANTHER" id="PTHR37984">
    <property type="entry name" value="PROTEIN CBG26694"/>
    <property type="match status" value="1"/>
</dbReference>
<feature type="compositionally biased region" description="Pro residues" evidence="1">
    <location>
        <begin position="270"/>
        <end position="281"/>
    </location>
</feature>
<dbReference type="InterPro" id="IPR001584">
    <property type="entry name" value="Integrase_cat-core"/>
</dbReference>
<name>A0A6A4RQN8_SCOMX</name>
<dbReference type="PANTHER" id="PTHR37984:SF15">
    <property type="entry name" value="INTEGRASE CATALYTIC DOMAIN-CONTAINING PROTEIN"/>
    <property type="match status" value="1"/>
</dbReference>
<feature type="region of interest" description="Disordered" evidence="1">
    <location>
        <begin position="259"/>
        <end position="281"/>
    </location>
</feature>
<evidence type="ECO:0000256" key="1">
    <source>
        <dbReference type="SAM" id="MobiDB-lite"/>
    </source>
</evidence>
<organism evidence="3 4">
    <name type="scientific">Scophthalmus maximus</name>
    <name type="common">Turbot</name>
    <name type="synonym">Psetta maxima</name>
    <dbReference type="NCBI Taxonomy" id="52904"/>
    <lineage>
        <taxon>Eukaryota</taxon>
        <taxon>Metazoa</taxon>
        <taxon>Chordata</taxon>
        <taxon>Craniata</taxon>
        <taxon>Vertebrata</taxon>
        <taxon>Euteleostomi</taxon>
        <taxon>Actinopterygii</taxon>
        <taxon>Neopterygii</taxon>
        <taxon>Teleostei</taxon>
        <taxon>Neoteleostei</taxon>
        <taxon>Acanthomorphata</taxon>
        <taxon>Carangaria</taxon>
        <taxon>Pleuronectiformes</taxon>
        <taxon>Pleuronectoidei</taxon>
        <taxon>Scophthalmidae</taxon>
        <taxon>Scophthalmus</taxon>
    </lineage>
</organism>
<dbReference type="InterPro" id="IPR012337">
    <property type="entry name" value="RNaseH-like_sf"/>
</dbReference>
<accession>A0A6A4RQN8</accession>
<dbReference type="InterPro" id="IPR050951">
    <property type="entry name" value="Retrovirus_Pol_polyprotein"/>
</dbReference>
<dbReference type="Pfam" id="PF00665">
    <property type="entry name" value="rve"/>
    <property type="match status" value="1"/>
</dbReference>
<dbReference type="AlphaFoldDB" id="A0A6A4RQN8"/>
<evidence type="ECO:0000313" key="4">
    <source>
        <dbReference type="Proteomes" id="UP000438429"/>
    </source>
</evidence>
<dbReference type="GO" id="GO:0003676">
    <property type="term" value="F:nucleic acid binding"/>
    <property type="evidence" value="ECO:0007669"/>
    <property type="project" value="InterPro"/>
</dbReference>